<accession>A0A438DZ77</accession>
<dbReference type="PANTHER" id="PTHR32295:SF41">
    <property type="entry name" value="PROTEIN IQ-DOMAIN 11"/>
    <property type="match status" value="1"/>
</dbReference>
<protein>
    <submittedName>
        <fullName evidence="6">Protein IQ-DOMAIN 14</fullName>
    </submittedName>
</protein>
<dbReference type="PANTHER" id="PTHR32295">
    <property type="entry name" value="IQ-DOMAIN 5-RELATED"/>
    <property type="match status" value="1"/>
</dbReference>
<dbReference type="EMBL" id="QGNW01001452">
    <property type="protein sequence ID" value="RVW40821.1"/>
    <property type="molecule type" value="Genomic_DNA"/>
</dbReference>
<proteinExistence type="inferred from homology"/>
<dbReference type="InterPro" id="IPR025064">
    <property type="entry name" value="DUF4005"/>
</dbReference>
<feature type="compositionally biased region" description="Polar residues" evidence="4">
    <location>
        <begin position="417"/>
        <end position="428"/>
    </location>
</feature>
<reference evidence="6 7" key="1">
    <citation type="journal article" date="2018" name="PLoS Genet.">
        <title>Population sequencing reveals clonal diversity and ancestral inbreeding in the grapevine cultivar Chardonnay.</title>
        <authorList>
            <person name="Roach M.J."/>
            <person name="Johnson D.L."/>
            <person name="Bohlmann J."/>
            <person name="van Vuuren H.J."/>
            <person name="Jones S.J."/>
            <person name="Pretorius I.S."/>
            <person name="Schmidt S.A."/>
            <person name="Borneman A.R."/>
        </authorList>
    </citation>
    <scope>NUCLEOTIDE SEQUENCE [LARGE SCALE GENOMIC DNA]</scope>
    <source>
        <strain evidence="7">cv. Chardonnay</strain>
        <tissue evidence="6">Leaf</tissue>
    </source>
</reference>
<dbReference type="Gene3D" id="1.20.5.190">
    <property type="match status" value="1"/>
</dbReference>
<keyword evidence="1" id="KW-0112">Calmodulin-binding</keyword>
<comment type="subunit">
    <text evidence="3">Binds to multiple calmodulin (CaM) in the presence of Ca(2+) and CaM-like proteins.</text>
</comment>
<dbReference type="Proteomes" id="UP000288805">
    <property type="component" value="Unassembled WGS sequence"/>
</dbReference>
<comment type="similarity">
    <text evidence="2">Belongs to the IQD family.</text>
</comment>
<feature type="region of interest" description="Disordered" evidence="4">
    <location>
        <begin position="372"/>
        <end position="391"/>
    </location>
</feature>
<dbReference type="AlphaFoldDB" id="A0A438DZ77"/>
<dbReference type="SMART" id="SM00015">
    <property type="entry name" value="IQ"/>
    <property type="match status" value="1"/>
</dbReference>
<feature type="region of interest" description="Disordered" evidence="4">
    <location>
        <begin position="441"/>
        <end position="474"/>
    </location>
</feature>
<dbReference type="GO" id="GO:0005516">
    <property type="term" value="F:calmodulin binding"/>
    <property type="evidence" value="ECO:0007669"/>
    <property type="project" value="UniProtKB-KW"/>
</dbReference>
<comment type="caution">
    <text evidence="6">The sequence shown here is derived from an EMBL/GenBank/DDBJ whole genome shotgun (WGS) entry which is preliminary data.</text>
</comment>
<organism evidence="6 7">
    <name type="scientific">Vitis vinifera</name>
    <name type="common">Grape</name>
    <dbReference type="NCBI Taxonomy" id="29760"/>
    <lineage>
        <taxon>Eukaryota</taxon>
        <taxon>Viridiplantae</taxon>
        <taxon>Streptophyta</taxon>
        <taxon>Embryophyta</taxon>
        <taxon>Tracheophyta</taxon>
        <taxon>Spermatophyta</taxon>
        <taxon>Magnoliopsida</taxon>
        <taxon>eudicotyledons</taxon>
        <taxon>Gunneridae</taxon>
        <taxon>Pentapetalae</taxon>
        <taxon>rosids</taxon>
        <taxon>Vitales</taxon>
        <taxon>Vitaceae</taxon>
        <taxon>Viteae</taxon>
        <taxon>Vitis</taxon>
    </lineage>
</organism>
<evidence type="ECO:0000313" key="6">
    <source>
        <dbReference type="EMBL" id="RVW40821.1"/>
    </source>
</evidence>
<sequence length="489" mass="55353">MAKRRSWFHIVKRFFIPETHPKTEKVDMLLVCLVSLPGSTTQGLNFSQEKRRRWLFGRLKIKRLASIEAPPSPVKERVLSEAEEEQSKHALTVAIATAAAAEAAVAAARAAAEVVRLTTTPQATEECDKKTEETPPVEIPIIATPLPDLHHESEDQVLAAIKIQTAFRGYLARKALRALKGLVRLQAIVRGRAVRRQAITTLKCLQSIVNIQSQVCARRCQKAEECVNCDDIKQLQDLKDKMDSNSQRRWDDSLLSKEEGNALFLSKKEAVMKRERIKEYTFGQRERKSIHKPAESEQNKLNGRWRYWLEKWVDTQVAKREELPSLDTVWSSNARSREEFPGKQHTPRNNQRQYHIEGLGSPVLVPRRSFHHRKERSIGDENSFSSPPIPTYMAATESAKAKVRSVSSPKLRPGSLDTFSDSNSPHKNRLSLISSISSEATNCSRISKPGMPQQRSPSLRGPGPIKSSRSTKELSFDSECSLLNWDRRL</sequence>
<evidence type="ECO:0000256" key="1">
    <source>
        <dbReference type="ARBA" id="ARBA00022860"/>
    </source>
</evidence>
<evidence type="ECO:0000256" key="4">
    <source>
        <dbReference type="SAM" id="MobiDB-lite"/>
    </source>
</evidence>
<feature type="region of interest" description="Disordered" evidence="4">
    <location>
        <begin position="332"/>
        <end position="366"/>
    </location>
</feature>
<feature type="domain" description="DUF4005" evidence="5">
    <location>
        <begin position="361"/>
        <end position="444"/>
    </location>
</feature>
<dbReference type="CDD" id="cd23767">
    <property type="entry name" value="IQCD"/>
    <property type="match status" value="1"/>
</dbReference>
<evidence type="ECO:0000256" key="3">
    <source>
        <dbReference type="ARBA" id="ARBA00024378"/>
    </source>
</evidence>
<evidence type="ECO:0000313" key="7">
    <source>
        <dbReference type="Proteomes" id="UP000288805"/>
    </source>
</evidence>
<feature type="region of interest" description="Disordered" evidence="4">
    <location>
        <begin position="403"/>
        <end position="428"/>
    </location>
</feature>
<evidence type="ECO:0000256" key="2">
    <source>
        <dbReference type="ARBA" id="ARBA00024341"/>
    </source>
</evidence>
<gene>
    <name evidence="6" type="primary">IQD14_9</name>
    <name evidence="6" type="ORF">CK203_116336</name>
</gene>
<evidence type="ECO:0000259" key="5">
    <source>
        <dbReference type="Pfam" id="PF13178"/>
    </source>
</evidence>
<dbReference type="Pfam" id="PF00612">
    <property type="entry name" value="IQ"/>
    <property type="match status" value="1"/>
</dbReference>
<dbReference type="Pfam" id="PF13178">
    <property type="entry name" value="DUF4005"/>
    <property type="match status" value="1"/>
</dbReference>
<dbReference type="PROSITE" id="PS50096">
    <property type="entry name" value="IQ"/>
    <property type="match status" value="2"/>
</dbReference>
<dbReference type="InterPro" id="IPR000048">
    <property type="entry name" value="IQ_motif_EF-hand-BS"/>
</dbReference>
<name>A0A438DZ77_VITVI</name>